<gene>
    <name evidence="4" type="ORF">NCTC11190_00907</name>
</gene>
<dbReference type="Proteomes" id="UP000255233">
    <property type="component" value="Unassembled WGS sequence"/>
</dbReference>
<reference evidence="4 5" key="1">
    <citation type="submission" date="2018-06" db="EMBL/GenBank/DDBJ databases">
        <authorList>
            <consortium name="Pathogen Informatics"/>
            <person name="Doyle S."/>
        </authorList>
    </citation>
    <scope>NUCLEOTIDE SEQUENCE [LARGE SCALE GENOMIC DNA]</scope>
    <source>
        <strain evidence="4 5">NCTC11190</strain>
    </source>
</reference>
<feature type="domain" description="N-acetyltransferase" evidence="3">
    <location>
        <begin position="2"/>
        <end position="166"/>
    </location>
</feature>
<protein>
    <submittedName>
        <fullName evidence="4">Putative acetyltransferase</fullName>
    </submittedName>
</protein>
<dbReference type="EMBL" id="UGVL01000001">
    <property type="protein sequence ID" value="SUE33697.1"/>
    <property type="molecule type" value="Genomic_DNA"/>
</dbReference>
<dbReference type="CDD" id="cd04301">
    <property type="entry name" value="NAT_SF"/>
    <property type="match status" value="1"/>
</dbReference>
<dbReference type="InterPro" id="IPR050832">
    <property type="entry name" value="Bact_Acetyltransf"/>
</dbReference>
<dbReference type="OrthoDB" id="9800604at2"/>
<dbReference type="AlphaFoldDB" id="A0A379MS73"/>
<dbReference type="SUPFAM" id="SSF55729">
    <property type="entry name" value="Acyl-CoA N-acyltransferases (Nat)"/>
    <property type="match status" value="1"/>
</dbReference>
<dbReference type="InterPro" id="IPR000182">
    <property type="entry name" value="GNAT_dom"/>
</dbReference>
<keyword evidence="5" id="KW-1185">Reference proteome</keyword>
<dbReference type="Gene3D" id="3.40.630.30">
    <property type="match status" value="1"/>
</dbReference>
<dbReference type="RefSeq" id="WP_027290341.1">
    <property type="nucleotide sequence ID" value="NZ_CANTWR010000007.1"/>
</dbReference>
<evidence type="ECO:0000259" key="3">
    <source>
        <dbReference type="PROSITE" id="PS51186"/>
    </source>
</evidence>
<keyword evidence="2" id="KW-0012">Acyltransferase</keyword>
<dbReference type="GO" id="GO:0016747">
    <property type="term" value="F:acyltransferase activity, transferring groups other than amino-acyl groups"/>
    <property type="evidence" value="ECO:0007669"/>
    <property type="project" value="InterPro"/>
</dbReference>
<name>A0A379MS73_9BACT</name>
<evidence type="ECO:0000256" key="2">
    <source>
        <dbReference type="ARBA" id="ARBA00023315"/>
    </source>
</evidence>
<evidence type="ECO:0000313" key="5">
    <source>
        <dbReference type="Proteomes" id="UP000255233"/>
    </source>
</evidence>
<proteinExistence type="predicted"/>
<keyword evidence="1 4" id="KW-0808">Transferase</keyword>
<evidence type="ECO:0000313" key="4">
    <source>
        <dbReference type="EMBL" id="SUE33697.1"/>
    </source>
</evidence>
<evidence type="ECO:0000256" key="1">
    <source>
        <dbReference type="ARBA" id="ARBA00022679"/>
    </source>
</evidence>
<dbReference type="STRING" id="880526.GCA_000427365_00540"/>
<organism evidence="4 5">
    <name type="scientific">Rikenella microfusus</name>
    <dbReference type="NCBI Taxonomy" id="28139"/>
    <lineage>
        <taxon>Bacteria</taxon>
        <taxon>Pseudomonadati</taxon>
        <taxon>Bacteroidota</taxon>
        <taxon>Bacteroidia</taxon>
        <taxon>Bacteroidales</taxon>
        <taxon>Rikenellaceae</taxon>
        <taxon>Rikenella</taxon>
    </lineage>
</organism>
<dbReference type="PANTHER" id="PTHR43877">
    <property type="entry name" value="AMINOALKYLPHOSPHONATE N-ACETYLTRANSFERASE-RELATED-RELATED"/>
    <property type="match status" value="1"/>
</dbReference>
<dbReference type="Pfam" id="PF13673">
    <property type="entry name" value="Acetyltransf_10"/>
    <property type="match status" value="1"/>
</dbReference>
<accession>A0A379MS73</accession>
<sequence>MIEIRKASAGDIPAIQSVAQVAFPATYAGIISPAQTDYMMEWMYSTASLLRQMTDEGHVYYVAREEDGTPVGYVSVQREGEDRFHLQKIYVLPDRQGRQIGRMLFGEALRAVKESHPGPCTLELNVNRSNRARGFYEKMGMRVVREGDFPIGEGYYMNDYIMGMEL</sequence>
<dbReference type="PROSITE" id="PS51186">
    <property type="entry name" value="GNAT"/>
    <property type="match status" value="1"/>
</dbReference>
<dbReference type="InterPro" id="IPR016181">
    <property type="entry name" value="Acyl_CoA_acyltransferase"/>
</dbReference>